<reference evidence="1" key="1">
    <citation type="journal article" date="2015" name="Nature">
        <title>Complex archaea that bridge the gap between prokaryotes and eukaryotes.</title>
        <authorList>
            <person name="Spang A."/>
            <person name="Saw J.H."/>
            <person name="Jorgensen S.L."/>
            <person name="Zaremba-Niedzwiedzka K."/>
            <person name="Martijn J."/>
            <person name="Lind A.E."/>
            <person name="van Eijk R."/>
            <person name="Schleper C."/>
            <person name="Guy L."/>
            <person name="Ettema T.J."/>
        </authorList>
    </citation>
    <scope>NUCLEOTIDE SEQUENCE</scope>
</reference>
<protein>
    <submittedName>
        <fullName evidence="1">Uncharacterized protein</fullName>
    </submittedName>
</protein>
<sequence>MDTEDEVIPYILENTNDPENIAHRIAIRKHNYCKNKNCKYHEIKDE</sequence>
<comment type="caution">
    <text evidence="1">The sequence shown here is derived from an EMBL/GenBank/DDBJ whole genome shotgun (WGS) entry which is preliminary data.</text>
</comment>
<organism evidence="1">
    <name type="scientific">marine sediment metagenome</name>
    <dbReference type="NCBI Taxonomy" id="412755"/>
    <lineage>
        <taxon>unclassified sequences</taxon>
        <taxon>metagenomes</taxon>
        <taxon>ecological metagenomes</taxon>
    </lineage>
</organism>
<accession>A0A0F9P7W4</accession>
<proteinExistence type="predicted"/>
<dbReference type="EMBL" id="LAZR01006805">
    <property type="protein sequence ID" value="KKM89522.1"/>
    <property type="molecule type" value="Genomic_DNA"/>
</dbReference>
<evidence type="ECO:0000313" key="1">
    <source>
        <dbReference type="EMBL" id="KKM89522.1"/>
    </source>
</evidence>
<name>A0A0F9P7W4_9ZZZZ</name>
<dbReference type="AlphaFoldDB" id="A0A0F9P7W4"/>
<gene>
    <name evidence="1" type="ORF">LCGC14_1247860</name>
</gene>